<proteinExistence type="predicted"/>
<dbReference type="GO" id="GO:0004672">
    <property type="term" value="F:protein kinase activity"/>
    <property type="evidence" value="ECO:0007669"/>
    <property type="project" value="InterPro"/>
</dbReference>
<organism evidence="4">
    <name type="scientific">Naegleria gruberi</name>
    <name type="common">Amoeba</name>
    <dbReference type="NCBI Taxonomy" id="5762"/>
    <lineage>
        <taxon>Eukaryota</taxon>
        <taxon>Discoba</taxon>
        <taxon>Heterolobosea</taxon>
        <taxon>Tetramitia</taxon>
        <taxon>Eutetramitia</taxon>
        <taxon>Vahlkampfiidae</taxon>
        <taxon>Naegleria</taxon>
    </lineage>
</organism>
<sequence length="668" mass="77594">MSEAKKRKGGTHESKRKNRKKSYSDRVVVSAQLDILTSIYIDKEPSEKDLECELAVIEKVVSLTKLEGNWDPPKQKERTLFIYFLSAFGIKLNTSPDCFSNVQKEMISNIHELLTNFVNCKQDIKSLLLNFKELGLCIEKKRDCFMEVYKPKLDLESVDHLTNLMIESRILSALAPPHRDSTTKTEQELTRQVFGPLFEFTALFEGCSGSSNSSITPFVCSGNEGSNLSKIIPNLQPDDFTCVQYNSKKLIKIIREDSPEEYNHHTMHKDFIPLLTEMKLCLALLVRELVRDSEEDWHNQLMVLGVAGELNQCNLYALSCVPEFKEDSIELEYRLTHVGSYPHYDINKRIELVSILISNLLPNREMVKQTITTSTPTINTPSKNKERQLFPTVLGYKEDTFKIQYEDGEEEAKVRCCKVNAIECVVKRSYLQKEEMGFLTLNLPVDLYCLDFSISLKGKCLAKMLLDEEEIEVRALLNNIMAILLRLERRKYTHNDIKPENIVLYDGHWFLIDYETRTPFTDFDEQNKCYLNGKDLLVSRWFSKGYRCPERLEYFKFNGISYKGRVSPQSDVYSLGLVVLEVLYKKNLPNLEFCKEVEKYLNSLKNTCRDVSLLNVLTLILKKEFNERPKPSDLKEFFNSEPFKQYYLLLDNKYHYMNLFPTSANDIF</sequence>
<protein>
    <submittedName>
        <fullName evidence="3">Predicted protein</fullName>
    </submittedName>
</protein>
<dbReference type="SMART" id="SM00220">
    <property type="entry name" value="S_TKc"/>
    <property type="match status" value="1"/>
</dbReference>
<dbReference type="GeneID" id="8851888"/>
<dbReference type="PROSITE" id="PS00108">
    <property type="entry name" value="PROTEIN_KINASE_ST"/>
    <property type="match status" value="1"/>
</dbReference>
<feature type="domain" description="Protein kinase" evidence="2">
    <location>
        <begin position="183"/>
        <end position="638"/>
    </location>
</feature>
<dbReference type="GO" id="GO:0005524">
    <property type="term" value="F:ATP binding"/>
    <property type="evidence" value="ECO:0007669"/>
    <property type="project" value="InterPro"/>
</dbReference>
<dbReference type="PANTHER" id="PTHR24362:SF309">
    <property type="entry name" value="PROTEIN KINASE DOMAIN-CONTAINING PROTEIN"/>
    <property type="match status" value="1"/>
</dbReference>
<dbReference type="VEuPathDB" id="AmoebaDB:NAEGRDRAFT_69812"/>
<dbReference type="InterPro" id="IPR011009">
    <property type="entry name" value="Kinase-like_dom_sf"/>
</dbReference>
<dbReference type="InterPro" id="IPR008271">
    <property type="entry name" value="Ser/Thr_kinase_AS"/>
</dbReference>
<feature type="region of interest" description="Disordered" evidence="1">
    <location>
        <begin position="1"/>
        <end position="23"/>
    </location>
</feature>
<dbReference type="Gene3D" id="1.10.510.10">
    <property type="entry name" value="Transferase(Phosphotransferase) domain 1"/>
    <property type="match status" value="1"/>
</dbReference>
<dbReference type="PANTHER" id="PTHR24362">
    <property type="entry name" value="SERINE/THREONINE-PROTEIN KINASE NEK"/>
    <property type="match status" value="1"/>
</dbReference>
<accession>D2VLK4</accession>
<dbReference type="Proteomes" id="UP000006671">
    <property type="component" value="Unassembled WGS sequence"/>
</dbReference>
<evidence type="ECO:0000313" key="3">
    <source>
        <dbReference type="EMBL" id="EFC42324.1"/>
    </source>
</evidence>
<dbReference type="PROSITE" id="PS50011">
    <property type="entry name" value="PROTEIN_KINASE_DOM"/>
    <property type="match status" value="1"/>
</dbReference>
<evidence type="ECO:0000256" key="1">
    <source>
        <dbReference type="SAM" id="MobiDB-lite"/>
    </source>
</evidence>
<dbReference type="InterPro" id="IPR000719">
    <property type="entry name" value="Prot_kinase_dom"/>
</dbReference>
<reference evidence="3 4" key="1">
    <citation type="journal article" date="2010" name="Cell">
        <title>The genome of Naegleria gruberi illuminates early eukaryotic versatility.</title>
        <authorList>
            <person name="Fritz-Laylin L.K."/>
            <person name="Prochnik S.E."/>
            <person name="Ginger M.L."/>
            <person name="Dacks J.B."/>
            <person name="Carpenter M.L."/>
            <person name="Field M.C."/>
            <person name="Kuo A."/>
            <person name="Paredez A."/>
            <person name="Chapman J."/>
            <person name="Pham J."/>
            <person name="Shu S."/>
            <person name="Neupane R."/>
            <person name="Cipriano M."/>
            <person name="Mancuso J."/>
            <person name="Tu H."/>
            <person name="Salamov A."/>
            <person name="Lindquist E."/>
            <person name="Shapiro H."/>
            <person name="Lucas S."/>
            <person name="Grigoriev I.V."/>
            <person name="Cande W.Z."/>
            <person name="Fulton C."/>
            <person name="Rokhsar D.S."/>
            <person name="Dawson S.C."/>
        </authorList>
    </citation>
    <scope>NUCLEOTIDE SEQUENCE [LARGE SCALE GENOMIC DNA]</scope>
    <source>
        <strain evidence="3 4">NEG-M</strain>
    </source>
</reference>
<dbReference type="EMBL" id="GG738880">
    <property type="protein sequence ID" value="EFC42324.1"/>
    <property type="molecule type" value="Genomic_DNA"/>
</dbReference>
<dbReference type="SUPFAM" id="SSF56112">
    <property type="entry name" value="Protein kinase-like (PK-like)"/>
    <property type="match status" value="1"/>
</dbReference>
<dbReference type="InParanoid" id="D2VLK4"/>
<evidence type="ECO:0000313" key="4">
    <source>
        <dbReference type="Proteomes" id="UP000006671"/>
    </source>
</evidence>
<feature type="compositionally biased region" description="Basic residues" evidence="1">
    <location>
        <begin position="1"/>
        <end position="21"/>
    </location>
</feature>
<dbReference type="Pfam" id="PF00069">
    <property type="entry name" value="Pkinase"/>
    <property type="match status" value="1"/>
</dbReference>
<dbReference type="RefSeq" id="XP_002675068.1">
    <property type="nucleotide sequence ID" value="XM_002675022.1"/>
</dbReference>
<keyword evidence="4" id="KW-1185">Reference proteome</keyword>
<dbReference type="AlphaFoldDB" id="D2VLK4"/>
<dbReference type="OrthoDB" id="4062651at2759"/>
<name>D2VLK4_NAEGR</name>
<dbReference type="KEGG" id="ngr:NAEGRDRAFT_69812"/>
<evidence type="ECO:0000259" key="2">
    <source>
        <dbReference type="PROSITE" id="PS50011"/>
    </source>
</evidence>
<gene>
    <name evidence="3" type="ORF">NAEGRDRAFT_69812</name>
</gene>